<reference evidence="2 3" key="1">
    <citation type="submission" date="2021-03" db="EMBL/GenBank/DDBJ databases">
        <title>Whole genome shotgun sequence of Actinoplanes toevensis NBRC 105298.</title>
        <authorList>
            <person name="Komaki H."/>
            <person name="Tamura T."/>
        </authorList>
    </citation>
    <scope>NUCLEOTIDE SEQUENCE [LARGE SCALE GENOMIC DNA]</scope>
    <source>
        <strain evidence="2 3">NBRC 105298</strain>
    </source>
</reference>
<dbReference type="RefSeq" id="WP_213008384.1">
    <property type="nucleotide sequence ID" value="NZ_BOQN01000057.1"/>
</dbReference>
<keyword evidence="3" id="KW-1185">Reference proteome</keyword>
<evidence type="ECO:0000313" key="3">
    <source>
        <dbReference type="Proteomes" id="UP000677082"/>
    </source>
</evidence>
<name>A0A919W383_9ACTN</name>
<keyword evidence="1" id="KW-0812">Transmembrane</keyword>
<keyword evidence="1" id="KW-1133">Transmembrane helix</keyword>
<organism evidence="2 3">
    <name type="scientific">Paractinoplanes toevensis</name>
    <dbReference type="NCBI Taxonomy" id="571911"/>
    <lineage>
        <taxon>Bacteria</taxon>
        <taxon>Bacillati</taxon>
        <taxon>Actinomycetota</taxon>
        <taxon>Actinomycetes</taxon>
        <taxon>Micromonosporales</taxon>
        <taxon>Micromonosporaceae</taxon>
        <taxon>Paractinoplanes</taxon>
    </lineage>
</organism>
<dbReference type="Proteomes" id="UP000677082">
    <property type="component" value="Unassembled WGS sequence"/>
</dbReference>
<protein>
    <submittedName>
        <fullName evidence="2">Uncharacterized protein</fullName>
    </submittedName>
</protein>
<feature type="transmembrane region" description="Helical" evidence="1">
    <location>
        <begin position="43"/>
        <end position="62"/>
    </location>
</feature>
<comment type="caution">
    <text evidence="2">The sequence shown here is derived from an EMBL/GenBank/DDBJ whole genome shotgun (WGS) entry which is preliminary data.</text>
</comment>
<sequence>MNERSRPLTRLLEHVLEGEPDLGDEVDAVFRDADRIRRRRTRVLLGAGAAVVAVIAAAGYLLTTTLMPATETLPQPRATVTTSAVPVPSSVADPVLAVLAPVVDGKKLRIFPRPPERGNGWRQYSIADLDGKPRGTVEIAVYHVAEDICFPVPTAPGKCARTEWAPAGVEYVRYDADQDRDWQVHQTIARRITDGRTLAVMATGERGTDNASKGKPGLTGAQIEKIATDQKLFDAFGPDEQCSGPSSAACPAFRVPVPLP</sequence>
<proteinExistence type="predicted"/>
<keyword evidence="1" id="KW-0472">Membrane</keyword>
<accession>A0A919W383</accession>
<dbReference type="EMBL" id="BOQN01000057">
    <property type="protein sequence ID" value="GIM92509.1"/>
    <property type="molecule type" value="Genomic_DNA"/>
</dbReference>
<evidence type="ECO:0000256" key="1">
    <source>
        <dbReference type="SAM" id="Phobius"/>
    </source>
</evidence>
<dbReference type="AlphaFoldDB" id="A0A919W383"/>
<evidence type="ECO:0000313" key="2">
    <source>
        <dbReference type="EMBL" id="GIM92509.1"/>
    </source>
</evidence>
<gene>
    <name evidence="2" type="ORF">Ato02nite_043020</name>
</gene>